<dbReference type="Gene3D" id="1.20.5.260">
    <property type="entry name" value="Cytochrome b-c1 complex subunit 9"/>
    <property type="match status" value="1"/>
</dbReference>
<comment type="function">
    <text evidence="11">Component of the ubiquinol-cytochrome c oxidoreductase, a multisubunit transmembrane complex that is part of the mitochondrial electron transport chain which drives oxidative phosphorylation. The complex plays an important role in the uptake of multiple carbon sources present in different host niches.</text>
</comment>
<keyword evidence="6 11" id="KW-0999">Mitochondrion inner membrane</keyword>
<dbReference type="RefSeq" id="XP_008468754.1">
    <property type="nucleotide sequence ID" value="XM_008470532.3"/>
</dbReference>
<keyword evidence="7 11" id="KW-0249">Electron transport</keyword>
<comment type="similarity">
    <text evidence="2 11">Belongs to the UQCR10/QCR9 family.</text>
</comment>
<accession>A0A1S3CVR5</accession>
<keyword evidence="12" id="KW-1185">Reference proteome</keyword>
<keyword evidence="10" id="KW-0472">Membrane</keyword>
<evidence type="ECO:0000256" key="8">
    <source>
        <dbReference type="ARBA" id="ARBA00022989"/>
    </source>
</evidence>
<proteinExistence type="inferred from homology"/>
<dbReference type="GO" id="GO:0006122">
    <property type="term" value="P:mitochondrial electron transport, ubiquinol to cytochrome c"/>
    <property type="evidence" value="ECO:0007669"/>
    <property type="project" value="UniProtKB-UniRule"/>
</dbReference>
<dbReference type="Pfam" id="PF05365">
    <property type="entry name" value="UCR_UQCRX_QCR9"/>
    <property type="match status" value="1"/>
</dbReference>
<comment type="subunit">
    <text evidence="11">Component of the ubiquinol-cytochrome c oxidoreductase (cytochrome b-c1 complex, complex III, CIII), a multisubunit enzyme composed of 3 respiratory subunits cytochrome b, cytochrome c1 and Rieske protein, 2 core protein subunits, and additional low-molecular weight protein subunits.</text>
</comment>
<protein>
    <recommendedName>
        <fullName evidence="11">Complex III subunit 9</fullName>
    </recommendedName>
</protein>
<evidence type="ECO:0000256" key="3">
    <source>
        <dbReference type="ARBA" id="ARBA00022448"/>
    </source>
</evidence>
<dbReference type="PANTHER" id="PTHR12980">
    <property type="entry name" value="UBIQUINOL-CYTOCHROME C REDUCTASE COMPLEX, SUBUNIT X"/>
    <property type="match status" value="1"/>
</dbReference>
<evidence type="ECO:0000256" key="10">
    <source>
        <dbReference type="ARBA" id="ARBA00023136"/>
    </source>
</evidence>
<keyword evidence="9 11" id="KW-0496">Mitochondrion</keyword>
<dbReference type="OMA" id="IKHKYEV"/>
<dbReference type="GO" id="GO:0005743">
    <property type="term" value="C:mitochondrial inner membrane"/>
    <property type="evidence" value="ECO:0007669"/>
    <property type="project" value="UniProtKB-SubCell"/>
</dbReference>
<dbReference type="PANTHER" id="PTHR12980:SF0">
    <property type="entry name" value="CYTOCHROME B-C1 COMPLEX SUBUNIT 9"/>
    <property type="match status" value="1"/>
</dbReference>
<dbReference type="STRING" id="121845.A0A1S3CVR5"/>
<evidence type="ECO:0000256" key="7">
    <source>
        <dbReference type="ARBA" id="ARBA00022982"/>
    </source>
</evidence>
<evidence type="ECO:0000256" key="9">
    <source>
        <dbReference type="ARBA" id="ARBA00023128"/>
    </source>
</evidence>
<evidence type="ECO:0000313" key="13">
    <source>
        <dbReference type="RefSeq" id="XP_008468754.1"/>
    </source>
</evidence>
<dbReference type="Proteomes" id="UP000079169">
    <property type="component" value="Unplaced"/>
</dbReference>
<name>A0A1S3CVR5_DIACI</name>
<evidence type="ECO:0000256" key="1">
    <source>
        <dbReference type="ARBA" id="ARBA00004434"/>
    </source>
</evidence>
<evidence type="ECO:0000313" key="12">
    <source>
        <dbReference type="Proteomes" id="UP000079169"/>
    </source>
</evidence>
<evidence type="ECO:0000256" key="4">
    <source>
        <dbReference type="ARBA" id="ARBA00022660"/>
    </source>
</evidence>
<dbReference type="CTD" id="45401"/>
<dbReference type="GO" id="GO:0045275">
    <property type="term" value="C:respiratory chain complex III"/>
    <property type="evidence" value="ECO:0007669"/>
    <property type="project" value="UniProtKB-UniRule"/>
</dbReference>
<dbReference type="KEGG" id="dci:103506148"/>
<dbReference type="SUPFAM" id="SSF81514">
    <property type="entry name" value="Subunit X (non-heme 7 kDa protein) of cytochrome bc1 complex (Ubiquinol-cytochrome c reductase)"/>
    <property type="match status" value="1"/>
</dbReference>
<keyword evidence="3 11" id="KW-0813">Transport</keyword>
<evidence type="ECO:0000256" key="2">
    <source>
        <dbReference type="ARBA" id="ARBA00007856"/>
    </source>
</evidence>
<dbReference type="InterPro" id="IPR008027">
    <property type="entry name" value="QCR9"/>
</dbReference>
<dbReference type="FunFam" id="1.20.5.260:FF:000001">
    <property type="entry name" value="Cytochrome b-c1 complex subunit 9"/>
    <property type="match status" value="1"/>
</dbReference>
<gene>
    <name evidence="13" type="primary">LOC103506148</name>
</gene>
<dbReference type="AlphaFoldDB" id="A0A1S3CVR5"/>
<evidence type="ECO:0000256" key="6">
    <source>
        <dbReference type="ARBA" id="ARBA00022792"/>
    </source>
</evidence>
<dbReference type="InterPro" id="IPR036656">
    <property type="entry name" value="QCR9_sf"/>
</dbReference>
<keyword evidence="4 11" id="KW-0679">Respiratory chain</keyword>
<dbReference type="PaxDb" id="121845-A0A1S3CVR5"/>
<comment type="subcellular location">
    <subcellularLocation>
        <location evidence="1 11">Mitochondrion inner membrane</location>
        <topology evidence="1 11">Single-pass membrane protein</topology>
    </subcellularLocation>
</comment>
<evidence type="ECO:0000256" key="11">
    <source>
        <dbReference type="RuleBase" id="RU368056"/>
    </source>
</evidence>
<keyword evidence="8" id="KW-1133">Transmembrane helix</keyword>
<evidence type="ECO:0000256" key="5">
    <source>
        <dbReference type="ARBA" id="ARBA00022692"/>
    </source>
</evidence>
<sequence>MALGNTVYNLLFKKTSSFMLTVAVGAFAFERGFDKLTDYVWESHNKGKLWRDIKDKYE</sequence>
<organism evidence="12 13">
    <name type="scientific">Diaphorina citri</name>
    <name type="common">Asian citrus psyllid</name>
    <dbReference type="NCBI Taxonomy" id="121845"/>
    <lineage>
        <taxon>Eukaryota</taxon>
        <taxon>Metazoa</taxon>
        <taxon>Ecdysozoa</taxon>
        <taxon>Arthropoda</taxon>
        <taxon>Hexapoda</taxon>
        <taxon>Insecta</taxon>
        <taxon>Pterygota</taxon>
        <taxon>Neoptera</taxon>
        <taxon>Paraneoptera</taxon>
        <taxon>Hemiptera</taxon>
        <taxon>Sternorrhyncha</taxon>
        <taxon>Psylloidea</taxon>
        <taxon>Psyllidae</taxon>
        <taxon>Diaphorininae</taxon>
        <taxon>Diaphorina</taxon>
    </lineage>
</organism>
<dbReference type="GeneID" id="103506148"/>
<keyword evidence="5" id="KW-0812">Transmembrane</keyword>
<reference evidence="13" key="1">
    <citation type="submission" date="2025-08" db="UniProtKB">
        <authorList>
            <consortium name="RefSeq"/>
        </authorList>
    </citation>
    <scope>IDENTIFICATION</scope>
</reference>